<dbReference type="GO" id="GO:0008270">
    <property type="term" value="F:zinc ion binding"/>
    <property type="evidence" value="ECO:0007669"/>
    <property type="project" value="InterPro"/>
</dbReference>
<gene>
    <name evidence="2" type="ORF">ENJ89_07955</name>
</gene>
<dbReference type="EMBL" id="DROD01000511">
    <property type="protein sequence ID" value="HHJ53114.1"/>
    <property type="molecule type" value="Genomic_DNA"/>
</dbReference>
<dbReference type="InterPro" id="IPR014782">
    <property type="entry name" value="Peptidase_M1_dom"/>
</dbReference>
<dbReference type="InterPro" id="IPR027268">
    <property type="entry name" value="Peptidase_M4/M1_CTD_sf"/>
</dbReference>
<sequence>MRYLVLLLIFLGWAHARDHSLYMPLNIQKAYANGTRSYDGQPGPSYWVNHAAYRIDVRFTPDTRTISGSETIEYFNESPDTLRKLVLRLYQNNRRFGAQRDWPVAKEDLHDGEQISLLKINDQTIPTENNNAVRRAGTNMIVRLDQPLPPRQSIQIAVNWQYVVSHISNIRNGCYDSTSCFIGYWYPQVAVYDDIDGWDQYNYTGLQEFYNDFSDFDVRITVPNHFVVWATGLLQNPEQVFPEKILDRYRQAKTSDQINHIITEQDYREGAVTKTDRPTNTWHFKAWQVPDFAFALSDHYLWDLTSLRVEKDRRVLIGAAFKKESKDFFDVCRIARASIDYYSTTLPGVPFPFPALTVFNGHGGMEYPMMVNDGSAQRRASTVHVTSHEIAHSYFPFYMGINERKYAWMDEGWATMLPFELQHRLAEEYDPIARTVHRYESVAGSEFDLPMFVPTIVYGSNAFRPSYRNEAYNRSGMAYYLLQRLMGKEKFRQALQEYVRRWHGRHPIPYDFFFTFDQVYGQDLSWFWKPWFFEFGFPDLAIKDVMMNHDGANILIEKIGRLPVPVELNVTFADSTTEQISRGIEVWRSGVSGISLNLPGHKKILSVQLGSDHIPDANKENNYFSVNKK</sequence>
<protein>
    <submittedName>
        <fullName evidence="2">M1 family peptidase</fullName>
    </submittedName>
</protein>
<evidence type="ECO:0000313" key="2">
    <source>
        <dbReference type="EMBL" id="HHJ53114.1"/>
    </source>
</evidence>
<dbReference type="AlphaFoldDB" id="A0A7V5UFB1"/>
<dbReference type="Gene3D" id="1.10.390.10">
    <property type="entry name" value="Neutral Protease Domain 2"/>
    <property type="match status" value="1"/>
</dbReference>
<dbReference type="Pfam" id="PF01433">
    <property type="entry name" value="Peptidase_M1"/>
    <property type="match status" value="1"/>
</dbReference>
<dbReference type="CDD" id="cd09604">
    <property type="entry name" value="M1_APN_like"/>
    <property type="match status" value="1"/>
</dbReference>
<accession>A0A7V5UFB1</accession>
<proteinExistence type="predicted"/>
<dbReference type="SUPFAM" id="SSF55486">
    <property type="entry name" value="Metalloproteases ('zincins'), catalytic domain"/>
    <property type="match status" value="1"/>
</dbReference>
<comment type="caution">
    <text evidence="2">The sequence shown here is derived from an EMBL/GenBank/DDBJ whole genome shotgun (WGS) entry which is preliminary data.</text>
</comment>
<reference evidence="2" key="1">
    <citation type="journal article" date="2020" name="mSystems">
        <title>Genome- and Community-Level Interaction Insights into Carbon Utilization and Element Cycling Functions of Hydrothermarchaeota in Hydrothermal Sediment.</title>
        <authorList>
            <person name="Zhou Z."/>
            <person name="Liu Y."/>
            <person name="Xu W."/>
            <person name="Pan J."/>
            <person name="Luo Z.H."/>
            <person name="Li M."/>
        </authorList>
    </citation>
    <scope>NUCLEOTIDE SEQUENCE [LARGE SCALE GENOMIC DNA]</scope>
    <source>
        <strain evidence="2">HyVt-527</strain>
    </source>
</reference>
<dbReference type="GO" id="GO:0008237">
    <property type="term" value="F:metallopeptidase activity"/>
    <property type="evidence" value="ECO:0007669"/>
    <property type="project" value="InterPro"/>
</dbReference>
<evidence type="ECO:0000259" key="1">
    <source>
        <dbReference type="Pfam" id="PF01433"/>
    </source>
</evidence>
<name>A0A7V5UFB1_CALAY</name>
<feature type="domain" description="Peptidase M1 membrane alanine aminopeptidase" evidence="1">
    <location>
        <begin position="374"/>
        <end position="531"/>
    </location>
</feature>
<dbReference type="Proteomes" id="UP000886124">
    <property type="component" value="Unassembled WGS sequence"/>
</dbReference>
<organism evidence="2">
    <name type="scientific">Caldithrix abyssi</name>
    <dbReference type="NCBI Taxonomy" id="187145"/>
    <lineage>
        <taxon>Bacteria</taxon>
        <taxon>Pseudomonadati</taxon>
        <taxon>Calditrichota</taxon>
        <taxon>Calditrichia</taxon>
        <taxon>Calditrichales</taxon>
        <taxon>Calditrichaceae</taxon>
        <taxon>Caldithrix</taxon>
    </lineage>
</organism>